<comment type="caution">
    <text evidence="3">The sequence shown here is derived from an EMBL/GenBank/DDBJ whole genome shotgun (WGS) entry which is preliminary data.</text>
</comment>
<reference evidence="3 4" key="1">
    <citation type="submission" date="2020-08" db="EMBL/GenBank/DDBJ databases">
        <title>Genomic Encyclopedia of Type Strains, Phase IV (KMG-IV): sequencing the most valuable type-strain genomes for metagenomic binning, comparative biology and taxonomic classification.</title>
        <authorList>
            <person name="Goeker M."/>
        </authorList>
    </citation>
    <scope>NUCLEOTIDE SEQUENCE [LARGE SCALE GENOMIC DNA]</scope>
    <source>
        <strain evidence="3 4">DSM 23562</strain>
    </source>
</reference>
<dbReference type="EMBL" id="JACHGW010000003">
    <property type="protein sequence ID" value="MBB6051879.1"/>
    <property type="molecule type" value="Genomic_DNA"/>
</dbReference>
<keyword evidence="1" id="KW-0472">Membrane</keyword>
<feature type="domain" description="AB hydrolase-1" evidence="2">
    <location>
        <begin position="103"/>
        <end position="207"/>
    </location>
</feature>
<evidence type="ECO:0000256" key="1">
    <source>
        <dbReference type="SAM" id="Phobius"/>
    </source>
</evidence>
<dbReference type="Pfam" id="PF00561">
    <property type="entry name" value="Abhydrolase_1"/>
    <property type="match status" value="1"/>
</dbReference>
<dbReference type="InterPro" id="IPR029058">
    <property type="entry name" value="AB_hydrolase_fold"/>
</dbReference>
<dbReference type="AlphaFoldDB" id="A0A7W9STE7"/>
<proteinExistence type="predicted"/>
<keyword evidence="1" id="KW-1133">Transmembrane helix</keyword>
<dbReference type="RefSeq" id="WP_184199769.1">
    <property type="nucleotide sequence ID" value="NZ_JACHGW010000003.1"/>
</dbReference>
<feature type="transmembrane region" description="Helical" evidence="1">
    <location>
        <begin position="41"/>
        <end position="64"/>
    </location>
</feature>
<evidence type="ECO:0000313" key="4">
    <source>
        <dbReference type="Proteomes" id="UP000520814"/>
    </source>
</evidence>
<dbReference type="PANTHER" id="PTHR12277:SF81">
    <property type="entry name" value="PROTEIN ABHD13"/>
    <property type="match status" value="1"/>
</dbReference>
<keyword evidence="4" id="KW-1185">Reference proteome</keyword>
<evidence type="ECO:0000259" key="2">
    <source>
        <dbReference type="Pfam" id="PF00561"/>
    </source>
</evidence>
<organism evidence="3 4">
    <name type="scientific">Armatimonas rosea</name>
    <dbReference type="NCBI Taxonomy" id="685828"/>
    <lineage>
        <taxon>Bacteria</taxon>
        <taxon>Bacillati</taxon>
        <taxon>Armatimonadota</taxon>
        <taxon>Armatimonadia</taxon>
        <taxon>Armatimonadales</taxon>
        <taxon>Armatimonadaceae</taxon>
        <taxon>Armatimonas</taxon>
    </lineage>
</organism>
<keyword evidence="1" id="KW-0812">Transmembrane</keyword>
<dbReference type="Proteomes" id="UP000520814">
    <property type="component" value="Unassembled WGS sequence"/>
</dbReference>
<evidence type="ECO:0000313" key="3">
    <source>
        <dbReference type="EMBL" id="MBB6051879.1"/>
    </source>
</evidence>
<sequence length="297" mass="32372">MSRRHLRLLRDCLLALGVGFLIVQGGGKLLPETTPFPLWLGAQALLFCLAGVAVVTLMQAHLIFAPSEFPRDQPLPIPPDSQELWLEPGIHALWFPKPGASEALLYCHGNAGDLSHRIVSANTLRRELEVSVLAIDYPGFGKSRGAPTEASCYASALAGLTWLTSTQGFPLEQTLVLGKSLGGGVATEVALRHPTLKALILSRTFCSIPDMGRRLFRLRLGPLVFHRFDNQAKLPKVSVPVLLLFGSDDTLCPPVLGEALLAAANEPKRLVVLEGDQHNTPSDSRYYAAIREWLTKF</sequence>
<dbReference type="InterPro" id="IPR000073">
    <property type="entry name" value="AB_hydrolase_1"/>
</dbReference>
<protein>
    <recommendedName>
        <fullName evidence="2">AB hydrolase-1 domain-containing protein</fullName>
    </recommendedName>
</protein>
<gene>
    <name evidence="3" type="ORF">HNQ39_003689</name>
</gene>
<accession>A0A7W9STE7</accession>
<dbReference type="SUPFAM" id="SSF53474">
    <property type="entry name" value="alpha/beta-Hydrolases"/>
    <property type="match status" value="1"/>
</dbReference>
<dbReference type="PANTHER" id="PTHR12277">
    <property type="entry name" value="ALPHA/BETA HYDROLASE DOMAIN-CONTAINING PROTEIN"/>
    <property type="match status" value="1"/>
</dbReference>
<name>A0A7W9STE7_ARMRO</name>
<dbReference type="Gene3D" id="3.40.50.1820">
    <property type="entry name" value="alpha/beta hydrolase"/>
    <property type="match status" value="1"/>
</dbReference>